<organism evidence="1 2">
    <name type="scientific">Sorangium cellulosum</name>
    <name type="common">Polyangium cellulosum</name>
    <dbReference type="NCBI Taxonomy" id="56"/>
    <lineage>
        <taxon>Bacteria</taxon>
        <taxon>Pseudomonadati</taxon>
        <taxon>Myxococcota</taxon>
        <taxon>Polyangia</taxon>
        <taxon>Polyangiales</taxon>
        <taxon>Polyangiaceae</taxon>
        <taxon>Sorangium</taxon>
    </lineage>
</organism>
<evidence type="ECO:0000313" key="1">
    <source>
        <dbReference type="EMBL" id="KYF57215.1"/>
    </source>
</evidence>
<name>A0A150PND7_SORCE</name>
<sequence length="121" mass="14093">MRTPWSYGMMGGMTRLSLFRLEGTQLSLVFDDRLEWVASGMGLEDDDVVSVAVSQQRRASGPDDIVLTVHQARCRWEEDKRVCGPKKLAAQQRWRFDSKQYRQISGKPMPMPQLFRTRWGW</sequence>
<proteinExistence type="predicted"/>
<evidence type="ECO:0000313" key="2">
    <source>
        <dbReference type="Proteomes" id="UP000075420"/>
    </source>
</evidence>
<dbReference type="Proteomes" id="UP000075420">
    <property type="component" value="Unassembled WGS sequence"/>
</dbReference>
<reference evidence="1 2" key="1">
    <citation type="submission" date="2014-02" db="EMBL/GenBank/DDBJ databases">
        <title>The small core and large imbalanced accessory genome model reveals a collaborative survival strategy of Sorangium cellulosum strains in nature.</title>
        <authorList>
            <person name="Han K."/>
            <person name="Peng R."/>
            <person name="Blom J."/>
            <person name="Li Y.-Z."/>
        </authorList>
    </citation>
    <scope>NUCLEOTIDE SEQUENCE [LARGE SCALE GENOMIC DNA]</scope>
    <source>
        <strain evidence="1 2">So0157-25</strain>
    </source>
</reference>
<accession>A0A150PND7</accession>
<protein>
    <submittedName>
        <fullName evidence="1">Uncharacterized protein</fullName>
    </submittedName>
</protein>
<dbReference type="AlphaFoldDB" id="A0A150PND7"/>
<gene>
    <name evidence="1" type="ORF">BE08_41740</name>
</gene>
<comment type="caution">
    <text evidence="1">The sequence shown here is derived from an EMBL/GenBank/DDBJ whole genome shotgun (WGS) entry which is preliminary data.</text>
</comment>
<dbReference type="EMBL" id="JELY01001015">
    <property type="protein sequence ID" value="KYF57215.1"/>
    <property type="molecule type" value="Genomic_DNA"/>
</dbReference>